<protein>
    <submittedName>
        <fullName evidence="2">Uncharacterized protein</fullName>
    </submittedName>
</protein>
<evidence type="ECO:0000313" key="2">
    <source>
        <dbReference type="EMBL" id="KAF1917912.1"/>
    </source>
</evidence>
<feature type="compositionally biased region" description="Polar residues" evidence="1">
    <location>
        <begin position="66"/>
        <end position="81"/>
    </location>
</feature>
<dbReference type="AlphaFoldDB" id="A0A6A5QRA6"/>
<evidence type="ECO:0000256" key="1">
    <source>
        <dbReference type="SAM" id="MobiDB-lite"/>
    </source>
</evidence>
<reference evidence="2" key="1">
    <citation type="journal article" date="2020" name="Stud. Mycol.">
        <title>101 Dothideomycetes genomes: a test case for predicting lifestyles and emergence of pathogens.</title>
        <authorList>
            <person name="Haridas S."/>
            <person name="Albert R."/>
            <person name="Binder M."/>
            <person name="Bloem J."/>
            <person name="Labutti K."/>
            <person name="Salamov A."/>
            <person name="Andreopoulos B."/>
            <person name="Baker S."/>
            <person name="Barry K."/>
            <person name="Bills G."/>
            <person name="Bluhm B."/>
            <person name="Cannon C."/>
            <person name="Castanera R."/>
            <person name="Culley D."/>
            <person name="Daum C."/>
            <person name="Ezra D."/>
            <person name="Gonzalez J."/>
            <person name="Henrissat B."/>
            <person name="Kuo A."/>
            <person name="Liang C."/>
            <person name="Lipzen A."/>
            <person name="Lutzoni F."/>
            <person name="Magnuson J."/>
            <person name="Mondo S."/>
            <person name="Nolan M."/>
            <person name="Ohm R."/>
            <person name="Pangilinan J."/>
            <person name="Park H.-J."/>
            <person name="Ramirez L."/>
            <person name="Alfaro M."/>
            <person name="Sun H."/>
            <person name="Tritt A."/>
            <person name="Yoshinaga Y."/>
            <person name="Zwiers L.-H."/>
            <person name="Turgeon B."/>
            <person name="Goodwin S."/>
            <person name="Spatafora J."/>
            <person name="Crous P."/>
            <person name="Grigoriev I."/>
        </authorList>
    </citation>
    <scope>NUCLEOTIDE SEQUENCE</scope>
    <source>
        <strain evidence="2">HMLAC05119</strain>
    </source>
</reference>
<feature type="compositionally biased region" description="Low complexity" evidence="1">
    <location>
        <begin position="89"/>
        <end position="98"/>
    </location>
</feature>
<dbReference type="EMBL" id="ML979134">
    <property type="protein sequence ID" value="KAF1917912.1"/>
    <property type="molecule type" value="Genomic_DNA"/>
</dbReference>
<gene>
    <name evidence="2" type="ORF">BDU57DRAFT_514400</name>
</gene>
<organism evidence="2 3">
    <name type="scientific">Ampelomyces quisqualis</name>
    <name type="common">Powdery mildew agent</name>
    <dbReference type="NCBI Taxonomy" id="50730"/>
    <lineage>
        <taxon>Eukaryota</taxon>
        <taxon>Fungi</taxon>
        <taxon>Dikarya</taxon>
        <taxon>Ascomycota</taxon>
        <taxon>Pezizomycotina</taxon>
        <taxon>Dothideomycetes</taxon>
        <taxon>Pleosporomycetidae</taxon>
        <taxon>Pleosporales</taxon>
        <taxon>Pleosporineae</taxon>
        <taxon>Phaeosphaeriaceae</taxon>
        <taxon>Ampelomyces</taxon>
    </lineage>
</organism>
<sequence length="110" mass="11932">MAYNPHTAGRHGGGYDPSTGPFVQTQDYQQSASGPAPHGGRFDPNSPFNPPLNIQPATVAPPDFRPQNTFSTQATATSNYRQPYPPTQPQLQPQHNNQPGIVSQLCACFR</sequence>
<name>A0A6A5QRA6_AMPQU</name>
<feature type="region of interest" description="Disordered" evidence="1">
    <location>
        <begin position="1"/>
        <end position="98"/>
    </location>
</feature>
<evidence type="ECO:0000313" key="3">
    <source>
        <dbReference type="Proteomes" id="UP000800096"/>
    </source>
</evidence>
<feature type="compositionally biased region" description="Polar residues" evidence="1">
    <location>
        <begin position="21"/>
        <end position="33"/>
    </location>
</feature>
<dbReference type="OrthoDB" id="3793460at2759"/>
<dbReference type="Proteomes" id="UP000800096">
    <property type="component" value="Unassembled WGS sequence"/>
</dbReference>
<proteinExistence type="predicted"/>
<keyword evidence="3" id="KW-1185">Reference proteome</keyword>
<accession>A0A6A5QRA6</accession>